<gene>
    <name evidence="1" type="ORF">CES85_0316</name>
</gene>
<dbReference type="EMBL" id="CP022604">
    <property type="protein sequence ID" value="ASV85839.1"/>
    <property type="molecule type" value="Genomic_DNA"/>
</dbReference>
<evidence type="ECO:0000313" key="1">
    <source>
        <dbReference type="EMBL" id="ASV85839.1"/>
    </source>
</evidence>
<proteinExistence type="predicted"/>
<sequence>MEQLPTKWEAVAGCKGDFFNHRPFPLTQSSTVCGSAEPQFVILND</sequence>
<dbReference type="KEGG" id="och:CES85_0316"/>
<name>A0A248UHS0_9HYPH</name>
<protein>
    <submittedName>
        <fullName evidence="1">Uncharacterized protein</fullName>
    </submittedName>
</protein>
<dbReference type="AlphaFoldDB" id="A0A248UHS0"/>
<dbReference type="Proteomes" id="UP000215256">
    <property type="component" value="Chromosome 1"/>
</dbReference>
<organism evidence="1 2">
    <name type="scientific">Ochrobactrum quorumnocens</name>
    <dbReference type="NCBI Taxonomy" id="271865"/>
    <lineage>
        <taxon>Bacteria</taxon>
        <taxon>Pseudomonadati</taxon>
        <taxon>Pseudomonadota</taxon>
        <taxon>Alphaproteobacteria</taxon>
        <taxon>Hyphomicrobiales</taxon>
        <taxon>Brucellaceae</taxon>
        <taxon>Brucella/Ochrobactrum group</taxon>
        <taxon>Ochrobactrum</taxon>
    </lineage>
</organism>
<evidence type="ECO:0000313" key="2">
    <source>
        <dbReference type="Proteomes" id="UP000215256"/>
    </source>
</evidence>
<reference evidence="1 2" key="1">
    <citation type="submission" date="2017-07" db="EMBL/GenBank/DDBJ databases">
        <title>Phylogenetic study on the rhizospheric bacterium Ochrobactrum sp. A44.</title>
        <authorList>
            <person name="Krzyzanowska D.M."/>
            <person name="Ossowicki A."/>
            <person name="Rajewska M."/>
            <person name="Maciag T."/>
            <person name="Kaczynski Z."/>
            <person name="Czerwicka M."/>
            <person name="Jafra S."/>
        </authorList>
    </citation>
    <scope>NUCLEOTIDE SEQUENCE [LARGE SCALE GENOMIC DNA]</scope>
    <source>
        <strain evidence="1 2">A44</strain>
    </source>
</reference>
<accession>A0A248UHS0</accession>